<keyword evidence="2" id="KW-1185">Reference proteome</keyword>
<gene>
    <name evidence="1" type="ORF">C2S53_009950</name>
</gene>
<proteinExistence type="predicted"/>
<organism evidence="1 2">
    <name type="scientific">Perilla frutescens var. hirtella</name>
    <name type="common">Perilla citriodora</name>
    <name type="synonym">Perilla setoyensis</name>
    <dbReference type="NCBI Taxonomy" id="608512"/>
    <lineage>
        <taxon>Eukaryota</taxon>
        <taxon>Viridiplantae</taxon>
        <taxon>Streptophyta</taxon>
        <taxon>Embryophyta</taxon>
        <taxon>Tracheophyta</taxon>
        <taxon>Spermatophyta</taxon>
        <taxon>Magnoliopsida</taxon>
        <taxon>eudicotyledons</taxon>
        <taxon>Gunneridae</taxon>
        <taxon>Pentapetalae</taxon>
        <taxon>asterids</taxon>
        <taxon>lamiids</taxon>
        <taxon>Lamiales</taxon>
        <taxon>Lamiaceae</taxon>
        <taxon>Nepetoideae</taxon>
        <taxon>Elsholtzieae</taxon>
        <taxon>Perilla</taxon>
    </lineage>
</organism>
<reference evidence="1 2" key="1">
    <citation type="journal article" date="2021" name="Nat. Commun.">
        <title>Incipient diploidization of the medicinal plant Perilla within 10,000 years.</title>
        <authorList>
            <person name="Zhang Y."/>
            <person name="Shen Q."/>
            <person name="Leng L."/>
            <person name="Zhang D."/>
            <person name="Chen S."/>
            <person name="Shi Y."/>
            <person name="Ning Z."/>
            <person name="Chen S."/>
        </authorList>
    </citation>
    <scope>NUCLEOTIDE SEQUENCE [LARGE SCALE GENOMIC DNA]</scope>
    <source>
        <strain evidence="2">cv. PC099</strain>
    </source>
</reference>
<dbReference type="Proteomes" id="UP001190926">
    <property type="component" value="Unassembled WGS sequence"/>
</dbReference>
<evidence type="ECO:0000313" key="2">
    <source>
        <dbReference type="Proteomes" id="UP001190926"/>
    </source>
</evidence>
<dbReference type="AlphaFoldDB" id="A0AAD4J6Y8"/>
<comment type="caution">
    <text evidence="1">The sequence shown here is derived from an EMBL/GenBank/DDBJ whole genome shotgun (WGS) entry which is preliminary data.</text>
</comment>
<dbReference type="EMBL" id="SDAM02000129">
    <property type="protein sequence ID" value="KAH6828247.1"/>
    <property type="molecule type" value="Genomic_DNA"/>
</dbReference>
<protein>
    <submittedName>
        <fullName evidence="1">Uncharacterized protein</fullName>
    </submittedName>
</protein>
<evidence type="ECO:0000313" key="1">
    <source>
        <dbReference type="EMBL" id="KAH6828247.1"/>
    </source>
</evidence>
<name>A0AAD4J6Y8_PERFH</name>
<accession>A0AAD4J6Y8</accession>
<sequence>MCRGRGGWPRVFPFFVPSSSTIECNSKFSLSPSLNSSLDYSSSAFDFSTCHLNSVKNLAFAIKRSTIVIIISSLIRLARALVISPSCTIKGSLLYAPDLLGASPSLSGGVGGLDLEGSTVMMLAHEVSSAITTTFMRNIHLIGYSWKLLLANVRIRYFKEFKKEFICDPAITPMISGLWNAKAAVSPKVIKKAEISSKNRMSEPIGPGTGIVKYKSRSRCAHAHAAALGEVHETIEKRSQLPPDSSKTPPDMTSIYIDVIGVEKRRVFGLGNRAIVHIGCSQSSSSADSVGSQYYDSKAAIQELKAKMQAQE</sequence>